<dbReference type="EMBL" id="CP093349">
    <property type="protein sequence ID" value="WOH10798.1"/>
    <property type="molecule type" value="Genomic_DNA"/>
</dbReference>
<dbReference type="PANTHER" id="PTHR33172">
    <property type="entry name" value="OS08G0516900 PROTEIN"/>
    <property type="match status" value="1"/>
</dbReference>
<feature type="region of interest" description="Disordered" evidence="3">
    <location>
        <begin position="171"/>
        <end position="190"/>
    </location>
</feature>
<organism evidence="4 5">
    <name type="scientific">Daucus carota subsp. sativus</name>
    <name type="common">Carrot</name>
    <dbReference type="NCBI Taxonomy" id="79200"/>
    <lineage>
        <taxon>Eukaryota</taxon>
        <taxon>Viridiplantae</taxon>
        <taxon>Streptophyta</taxon>
        <taxon>Embryophyta</taxon>
        <taxon>Tracheophyta</taxon>
        <taxon>Spermatophyta</taxon>
        <taxon>Magnoliopsida</taxon>
        <taxon>eudicotyledons</taxon>
        <taxon>Gunneridae</taxon>
        <taxon>Pentapetalae</taxon>
        <taxon>asterids</taxon>
        <taxon>campanulids</taxon>
        <taxon>Apiales</taxon>
        <taxon>Apiaceae</taxon>
        <taxon>Apioideae</taxon>
        <taxon>Scandiceae</taxon>
        <taxon>Daucinae</taxon>
        <taxon>Daucus</taxon>
        <taxon>Daucus sect. Daucus</taxon>
    </lineage>
</organism>
<evidence type="ECO:0000256" key="1">
    <source>
        <dbReference type="ARBA" id="ARBA00004123"/>
    </source>
</evidence>
<sequence>MMMTMDHTQEQRQLYQDSCKESLMIFSRNLKDDQNWDLIGKETCDSEKSSSIGEASMNSNGCSISSSLDTTDDASSSCSSSNSANSSGSLYDLSDLMSQLPIKRGLSKFYQGKSQSFTSLARVGSVEELAKKESAYNRRKSMKGCRSYGGSLNNYKSHTLPKPIISKKNSRGLVSSSSFSNRRGFKAPFV</sequence>
<dbReference type="PANTHER" id="PTHR33172:SF99">
    <property type="entry name" value="COLD INDUCED PROTEIN-LIKE"/>
    <property type="match status" value="1"/>
</dbReference>
<accession>A0AAF0XMK1</accession>
<gene>
    <name evidence="4" type="ORF">DCAR_0730271</name>
</gene>
<proteinExistence type="predicted"/>
<dbReference type="InterPro" id="IPR051992">
    <property type="entry name" value="OxStress_Response_Reg"/>
</dbReference>
<name>A0AAF0XMK1_DAUCS</name>
<dbReference type="Proteomes" id="UP000077755">
    <property type="component" value="Chromosome 7"/>
</dbReference>
<evidence type="ECO:0000313" key="4">
    <source>
        <dbReference type="EMBL" id="WOH10798.1"/>
    </source>
</evidence>
<feature type="compositionally biased region" description="Polar residues" evidence="3">
    <location>
        <begin position="172"/>
        <end position="181"/>
    </location>
</feature>
<dbReference type="AlphaFoldDB" id="A0AAF0XMK1"/>
<keyword evidence="2" id="KW-0539">Nucleus</keyword>
<keyword evidence="5" id="KW-1185">Reference proteome</keyword>
<dbReference type="GO" id="GO:0005634">
    <property type="term" value="C:nucleus"/>
    <property type="evidence" value="ECO:0007669"/>
    <property type="project" value="UniProtKB-SubCell"/>
</dbReference>
<reference evidence="4" key="1">
    <citation type="journal article" date="2016" name="Nat. Genet.">
        <title>A high-quality carrot genome assembly provides new insights into carotenoid accumulation and asterid genome evolution.</title>
        <authorList>
            <person name="Iorizzo M."/>
            <person name="Ellison S."/>
            <person name="Senalik D."/>
            <person name="Zeng P."/>
            <person name="Satapoomin P."/>
            <person name="Huang J."/>
            <person name="Bowman M."/>
            <person name="Iovene M."/>
            <person name="Sanseverino W."/>
            <person name="Cavagnaro P."/>
            <person name="Yildiz M."/>
            <person name="Macko-Podgorni A."/>
            <person name="Moranska E."/>
            <person name="Grzebelus E."/>
            <person name="Grzebelus D."/>
            <person name="Ashrafi H."/>
            <person name="Zheng Z."/>
            <person name="Cheng S."/>
            <person name="Spooner D."/>
            <person name="Van Deynze A."/>
            <person name="Simon P."/>
        </authorList>
    </citation>
    <scope>NUCLEOTIDE SEQUENCE</scope>
    <source>
        <tissue evidence="4">Leaf</tissue>
    </source>
</reference>
<dbReference type="GO" id="GO:0006950">
    <property type="term" value="P:response to stress"/>
    <property type="evidence" value="ECO:0007669"/>
    <property type="project" value="UniProtKB-ARBA"/>
</dbReference>
<evidence type="ECO:0008006" key="6">
    <source>
        <dbReference type="Google" id="ProtNLM"/>
    </source>
</evidence>
<protein>
    <recommendedName>
        <fullName evidence="6">Oxidative stress 3</fullName>
    </recommendedName>
</protein>
<evidence type="ECO:0000313" key="5">
    <source>
        <dbReference type="Proteomes" id="UP000077755"/>
    </source>
</evidence>
<evidence type="ECO:0000256" key="3">
    <source>
        <dbReference type="SAM" id="MobiDB-lite"/>
    </source>
</evidence>
<comment type="subcellular location">
    <subcellularLocation>
        <location evidence="1">Nucleus</location>
    </subcellularLocation>
</comment>
<evidence type="ECO:0000256" key="2">
    <source>
        <dbReference type="ARBA" id="ARBA00023242"/>
    </source>
</evidence>
<reference evidence="4" key="2">
    <citation type="submission" date="2022-03" db="EMBL/GenBank/DDBJ databases">
        <title>Draft title - Genomic analysis of global carrot germplasm unveils the trajectory of domestication and the origin of high carotenoid orange carrot.</title>
        <authorList>
            <person name="Iorizzo M."/>
            <person name="Ellison S."/>
            <person name="Senalik D."/>
            <person name="Macko-Podgorni A."/>
            <person name="Grzebelus D."/>
            <person name="Bostan H."/>
            <person name="Rolling W."/>
            <person name="Curaba J."/>
            <person name="Simon P."/>
        </authorList>
    </citation>
    <scope>NUCLEOTIDE SEQUENCE</scope>
    <source>
        <tissue evidence="4">Leaf</tissue>
    </source>
</reference>